<reference evidence="4" key="1">
    <citation type="journal article" date="2022" name="Int. J. Mol. Sci.">
        <title>Draft Genome of Tanacetum Coccineum: Genomic Comparison of Closely Related Tanacetum-Family Plants.</title>
        <authorList>
            <person name="Yamashiro T."/>
            <person name="Shiraishi A."/>
            <person name="Nakayama K."/>
            <person name="Satake H."/>
        </authorList>
    </citation>
    <scope>NUCLEOTIDE SEQUENCE</scope>
</reference>
<evidence type="ECO:0000256" key="1">
    <source>
        <dbReference type="ARBA" id="ARBA00022448"/>
    </source>
</evidence>
<dbReference type="EMBL" id="BQNB010012760">
    <property type="protein sequence ID" value="GJT07555.1"/>
    <property type="molecule type" value="Genomic_DNA"/>
</dbReference>
<accession>A0ABQ5AYM3</accession>
<evidence type="ECO:0000313" key="4">
    <source>
        <dbReference type="EMBL" id="GJT07555.1"/>
    </source>
</evidence>
<dbReference type="Proteomes" id="UP001151760">
    <property type="component" value="Unassembled WGS sequence"/>
</dbReference>
<keyword evidence="2" id="KW-0472">Membrane</keyword>
<gene>
    <name evidence="4" type="ORF">Tco_0842017</name>
</gene>
<sequence length="185" mass="20366">MYSSVTTNWLINIGGQLSVTFVHQQQFSSCMVAADDGIEASAVVCLRHPLKGTKGAIRGAPLLQFEVSTVYVQVIDLHSNKDLMWDEVTEYLKSLQMQIQGGKQRIQEAMLQAVDFLLLLIAEISLGTLAKVSDENFGAVGYTYTIIAFWNNEGHDIANGPREMAHSDFVYAGGVHGKLIMLESK</sequence>
<keyword evidence="1" id="KW-0813">Transport</keyword>
<feature type="domain" description="ABC transporter family G" evidence="3">
    <location>
        <begin position="101"/>
        <end position="148"/>
    </location>
</feature>
<dbReference type="Pfam" id="PF19055">
    <property type="entry name" value="ABC2_membrane_7"/>
    <property type="match status" value="1"/>
</dbReference>
<protein>
    <recommendedName>
        <fullName evidence="3">ABC transporter family G domain-containing protein</fullName>
    </recommendedName>
</protein>
<evidence type="ECO:0000313" key="5">
    <source>
        <dbReference type="Proteomes" id="UP001151760"/>
    </source>
</evidence>
<name>A0ABQ5AYM3_9ASTR</name>
<dbReference type="InterPro" id="IPR043926">
    <property type="entry name" value="ABCG_dom"/>
</dbReference>
<organism evidence="4 5">
    <name type="scientific">Tanacetum coccineum</name>
    <dbReference type="NCBI Taxonomy" id="301880"/>
    <lineage>
        <taxon>Eukaryota</taxon>
        <taxon>Viridiplantae</taxon>
        <taxon>Streptophyta</taxon>
        <taxon>Embryophyta</taxon>
        <taxon>Tracheophyta</taxon>
        <taxon>Spermatophyta</taxon>
        <taxon>Magnoliopsida</taxon>
        <taxon>eudicotyledons</taxon>
        <taxon>Gunneridae</taxon>
        <taxon>Pentapetalae</taxon>
        <taxon>asterids</taxon>
        <taxon>campanulids</taxon>
        <taxon>Asterales</taxon>
        <taxon>Asteraceae</taxon>
        <taxon>Asteroideae</taxon>
        <taxon>Anthemideae</taxon>
        <taxon>Anthemidinae</taxon>
        <taxon>Tanacetum</taxon>
    </lineage>
</organism>
<proteinExistence type="predicted"/>
<keyword evidence="5" id="KW-1185">Reference proteome</keyword>
<comment type="caution">
    <text evidence="4">The sequence shown here is derived from an EMBL/GenBank/DDBJ whole genome shotgun (WGS) entry which is preliminary data.</text>
</comment>
<evidence type="ECO:0000256" key="2">
    <source>
        <dbReference type="ARBA" id="ARBA00023136"/>
    </source>
</evidence>
<reference evidence="4" key="2">
    <citation type="submission" date="2022-01" db="EMBL/GenBank/DDBJ databases">
        <authorList>
            <person name="Yamashiro T."/>
            <person name="Shiraishi A."/>
            <person name="Satake H."/>
            <person name="Nakayama K."/>
        </authorList>
    </citation>
    <scope>NUCLEOTIDE SEQUENCE</scope>
</reference>
<evidence type="ECO:0000259" key="3">
    <source>
        <dbReference type="Pfam" id="PF19055"/>
    </source>
</evidence>